<feature type="compositionally biased region" description="Basic and acidic residues" evidence="1">
    <location>
        <begin position="278"/>
        <end position="311"/>
    </location>
</feature>
<dbReference type="InterPro" id="IPR050625">
    <property type="entry name" value="ParA/MinD_ATPase"/>
</dbReference>
<dbReference type="GO" id="GO:0009898">
    <property type="term" value="C:cytoplasmic side of plasma membrane"/>
    <property type="evidence" value="ECO:0007669"/>
    <property type="project" value="TreeGrafter"/>
</dbReference>
<feature type="compositionally biased region" description="Basic and acidic residues" evidence="1">
    <location>
        <begin position="224"/>
        <end position="257"/>
    </location>
</feature>
<feature type="compositionally biased region" description="Basic and acidic residues" evidence="1">
    <location>
        <begin position="571"/>
        <end position="580"/>
    </location>
</feature>
<feature type="compositionally biased region" description="Polar residues" evidence="1">
    <location>
        <begin position="338"/>
        <end position="349"/>
    </location>
</feature>
<dbReference type="GO" id="GO:0005829">
    <property type="term" value="C:cytosol"/>
    <property type="evidence" value="ECO:0007669"/>
    <property type="project" value="TreeGrafter"/>
</dbReference>
<keyword evidence="2" id="KW-1133">Transmembrane helix</keyword>
<dbReference type="GO" id="GO:0005524">
    <property type="term" value="F:ATP binding"/>
    <property type="evidence" value="ECO:0007669"/>
    <property type="project" value="TreeGrafter"/>
</dbReference>
<feature type="compositionally biased region" description="Basic and acidic residues" evidence="1">
    <location>
        <begin position="407"/>
        <end position="416"/>
    </location>
</feature>
<feature type="region of interest" description="Disordered" evidence="1">
    <location>
        <begin position="200"/>
        <end position="860"/>
    </location>
</feature>
<dbReference type="SUPFAM" id="SSF52540">
    <property type="entry name" value="P-loop containing nucleoside triphosphate hydrolases"/>
    <property type="match status" value="1"/>
</dbReference>
<dbReference type="InterPro" id="IPR025608">
    <property type="entry name" value="TcpE"/>
</dbReference>
<feature type="region of interest" description="Disordered" evidence="1">
    <location>
        <begin position="1135"/>
        <end position="1160"/>
    </location>
</feature>
<dbReference type="Pfam" id="PF12648">
    <property type="entry name" value="TcpE"/>
    <property type="match status" value="1"/>
</dbReference>
<organism evidence="3 4">
    <name type="scientific">Thermobifida fusca TM51</name>
    <dbReference type="NCBI Taxonomy" id="1169414"/>
    <lineage>
        <taxon>Bacteria</taxon>
        <taxon>Bacillati</taxon>
        <taxon>Actinomycetota</taxon>
        <taxon>Actinomycetes</taxon>
        <taxon>Streptosporangiales</taxon>
        <taxon>Nocardiopsidaceae</taxon>
        <taxon>Thermobifida</taxon>
    </lineage>
</organism>
<keyword evidence="4" id="KW-1185">Reference proteome</keyword>
<comment type="caution">
    <text evidence="3">The sequence shown here is derived from an EMBL/GenBank/DDBJ whole genome shotgun (WGS) entry which is preliminary data.</text>
</comment>
<feature type="compositionally biased region" description="Basic residues" evidence="1">
    <location>
        <begin position="362"/>
        <end position="387"/>
    </location>
</feature>
<protein>
    <submittedName>
        <fullName evidence="3">Chromosome partitioning ATPase</fullName>
    </submittedName>
</protein>
<feature type="compositionally biased region" description="Basic and acidic residues" evidence="1">
    <location>
        <begin position="174"/>
        <end position="183"/>
    </location>
</feature>
<gene>
    <name evidence="3" type="ORF">TM51_02728</name>
</gene>
<keyword evidence="2" id="KW-0812">Transmembrane</keyword>
<dbReference type="GO" id="GO:0051782">
    <property type="term" value="P:negative regulation of cell division"/>
    <property type="evidence" value="ECO:0007669"/>
    <property type="project" value="TreeGrafter"/>
</dbReference>
<evidence type="ECO:0000313" key="4">
    <source>
        <dbReference type="Proteomes" id="UP000014184"/>
    </source>
</evidence>
<sequence length="1160" mass="124631">MDLPTYTRIWRIEKRLYKLYDFRLPVPVSLVTIGVFVGTSVVWCLLMGLLGVPFHTPWHVVWLVPPGVITFLATRPVIEGKSLTELLRSQLVYATEARVYTRLVPQYEPDRIIVTARVWRRDPAAGPLPGLGRTTIRHTEPETEVLEASAREDHSEPAATPDGAPAASPTPTPAHHEPEERRSAQPPLFRRVLNYFGFALPENPPARQEEPAPAPLASSTAAARRAELAPRKNRDDAPAFRTGRDTGDTATGNDDHPSTAAETVAVPAGDTQPEPQDTDAHAREPDAAATRDEEERRAAEERAATRRRAEEIMAAPEPEPTLAVESAPAPNTEPDAEPTSTADVPTQPSRADDFADDAAEKAHRKAKRRLRGRAQSHVIARRMQRARARAEAHEAQAAAHPTPTEEPQTRPEDIRAAAEPVVRGTAEPALQTGQGTALPAPAEEPRPQRRSNRPRPHAAPWDLPPVARTSDTGVPAPKPSPAPSPWEEPRDTADVSAAEDAAVVPAEPAVPAEPDPQADSGTPEDTGPEPAPAAPSPTAADSDEPAAWEEDVSATLPSLAEQIRAAGSGKPRLEIDHGTGELDSFVDAVRPRRGEEESAASRGGEQPEAVQQAGERSAGRSASGKPRLEIDHGTGELDSFVDAVRPRRGEEESAASRGGEQPEPVQQAGERSAGRSASGKPRLEIDHGTGELDSFVDAVRPRRTEEELAAIEQAALRSRGFTDPAERTTPADGDNRDPLPRRHSNRLARGVRSAGQAPQRTPDTEPEPTTTGSDTDRGLFTRFVDNARKVGGILTPARGTSTPDQHTDEAEKRPAPSKPDLQLDHGTGEQQHFTGATPPRGGTSAGTKPASLKDASGTRGWRRLARVVTGGHSANAKPQLSPAEMERLRKPLAGSRGVVVLGCTGGAGQTITTLMLGHTLAAYRDDHVVAVDINPGPESLSRRIRTETPETLTSLLANTDALHAYSTLRDYTSRTPSGLEVVATLDDPYVQTLDDRDYVTLTGTLRRHYQIILLDPAATGVARALPVVDGLVLVAPASADAARSVALTFEWLDGHGYTDLRSRSIVVINGVSRRSLTDVDAAEQVARGNCRAIVRIPWDDHIASAQSVIEVRSLRHTTRRAYAALAAVVADHLSHTGHQRSETAAPTPLRRPTSAQEESR</sequence>
<feature type="compositionally biased region" description="Low complexity" evidence="1">
    <location>
        <begin position="494"/>
        <end position="519"/>
    </location>
</feature>
<feature type="compositionally biased region" description="Low complexity" evidence="1">
    <location>
        <begin position="395"/>
        <end position="406"/>
    </location>
</feature>
<reference evidence="3 4" key="1">
    <citation type="journal article" date="2013" name="Genome Announc.">
        <title>Draft Genome Sequence of the Lignocellulose Decomposer Thermobifida fusca Strain TM51.</title>
        <authorList>
            <person name="Toth A."/>
            <person name="Barna T."/>
            <person name="Nagy I."/>
            <person name="Horvath B."/>
            <person name="Nagy I."/>
            <person name="Tancsics A."/>
            <person name="Kriszt B."/>
            <person name="Baka E."/>
            <person name="Fekete C."/>
            <person name="Kukolya J."/>
        </authorList>
    </citation>
    <scope>NUCLEOTIDE SEQUENCE [LARGE SCALE GENOMIC DNA]</scope>
    <source>
        <strain evidence="3 4">TM51</strain>
    </source>
</reference>
<dbReference type="AlphaFoldDB" id="A0A9P2WS83"/>
<keyword evidence="2" id="KW-0472">Membrane</keyword>
<feature type="compositionally biased region" description="Basic and acidic residues" evidence="1">
    <location>
        <begin position="681"/>
        <end position="690"/>
    </location>
</feature>
<feature type="compositionally biased region" description="Basic and acidic residues" evidence="1">
    <location>
        <begin position="350"/>
        <end position="361"/>
    </location>
</feature>
<feature type="compositionally biased region" description="Low complexity" evidence="1">
    <location>
        <begin position="157"/>
        <end position="169"/>
    </location>
</feature>
<feature type="compositionally biased region" description="Basic and acidic residues" evidence="1">
    <location>
        <begin position="805"/>
        <end position="814"/>
    </location>
</feature>
<dbReference type="PANTHER" id="PTHR43384">
    <property type="entry name" value="SEPTUM SITE-DETERMINING PROTEIN MIND HOMOLOG, CHLOROPLASTIC-RELATED"/>
    <property type="match status" value="1"/>
</dbReference>
<dbReference type="InterPro" id="IPR027417">
    <property type="entry name" value="P-loop_NTPase"/>
</dbReference>
<name>A0A9P2WS83_THEFU</name>
<feature type="region of interest" description="Disordered" evidence="1">
    <location>
        <begin position="144"/>
        <end position="187"/>
    </location>
</feature>
<proteinExistence type="predicted"/>
<accession>A0A9P2WS83</accession>
<dbReference type="RefSeq" id="WP_016188194.1">
    <property type="nucleotide sequence ID" value="NZ_AOSG01000011.1"/>
</dbReference>
<evidence type="ECO:0000256" key="1">
    <source>
        <dbReference type="SAM" id="MobiDB-lite"/>
    </source>
</evidence>
<dbReference type="Proteomes" id="UP000014184">
    <property type="component" value="Unassembled WGS sequence"/>
</dbReference>
<feature type="compositionally biased region" description="Basic and acidic residues" evidence="1">
    <location>
        <begin position="626"/>
        <end position="635"/>
    </location>
</feature>
<dbReference type="GO" id="GO:0016887">
    <property type="term" value="F:ATP hydrolysis activity"/>
    <property type="evidence" value="ECO:0007669"/>
    <property type="project" value="TreeGrafter"/>
</dbReference>
<evidence type="ECO:0000313" key="3">
    <source>
        <dbReference type="EMBL" id="EOR72408.1"/>
    </source>
</evidence>
<feature type="compositionally biased region" description="Pro residues" evidence="1">
    <location>
        <begin position="476"/>
        <end position="486"/>
    </location>
</feature>
<dbReference type="EMBL" id="AOSG01000011">
    <property type="protein sequence ID" value="EOR72408.1"/>
    <property type="molecule type" value="Genomic_DNA"/>
</dbReference>
<dbReference type="PANTHER" id="PTHR43384:SF14">
    <property type="entry name" value="ESX-1 SECRETION-ASSOCIATED PROTEIN ESPI"/>
    <property type="match status" value="1"/>
</dbReference>
<feature type="compositionally biased region" description="Acidic residues" evidence="1">
    <location>
        <begin position="541"/>
        <end position="552"/>
    </location>
</feature>
<feature type="transmembrane region" description="Helical" evidence="2">
    <location>
        <begin position="24"/>
        <end position="52"/>
    </location>
</feature>
<evidence type="ECO:0000256" key="2">
    <source>
        <dbReference type="SAM" id="Phobius"/>
    </source>
</evidence>
<dbReference type="Gene3D" id="3.40.50.300">
    <property type="entry name" value="P-loop containing nucleotide triphosphate hydrolases"/>
    <property type="match status" value="1"/>
</dbReference>